<evidence type="ECO:0008006" key="4">
    <source>
        <dbReference type="Google" id="ProtNLM"/>
    </source>
</evidence>
<feature type="signal peptide" evidence="1">
    <location>
        <begin position="1"/>
        <end position="22"/>
    </location>
</feature>
<dbReference type="RefSeq" id="WP_206569223.1">
    <property type="nucleotide sequence ID" value="NZ_JAFKCW010000002.1"/>
</dbReference>
<keyword evidence="1" id="KW-0732">Signal</keyword>
<proteinExistence type="predicted"/>
<protein>
    <recommendedName>
        <fullName evidence="4">Secreted protein</fullName>
    </recommendedName>
</protein>
<comment type="caution">
    <text evidence="2">The sequence shown here is derived from an EMBL/GenBank/DDBJ whole genome shotgun (WGS) entry which is preliminary data.</text>
</comment>
<organism evidence="2 3">
    <name type="scientific">Algoriphagus aestuariicola</name>
    <dbReference type="NCBI Taxonomy" id="1852016"/>
    <lineage>
        <taxon>Bacteria</taxon>
        <taxon>Pseudomonadati</taxon>
        <taxon>Bacteroidota</taxon>
        <taxon>Cytophagia</taxon>
        <taxon>Cytophagales</taxon>
        <taxon>Cyclobacteriaceae</taxon>
        <taxon>Algoriphagus</taxon>
    </lineage>
</organism>
<evidence type="ECO:0000313" key="3">
    <source>
        <dbReference type="Proteomes" id="UP000664698"/>
    </source>
</evidence>
<evidence type="ECO:0000256" key="1">
    <source>
        <dbReference type="SAM" id="SignalP"/>
    </source>
</evidence>
<gene>
    <name evidence="2" type="ORF">J0A67_10295</name>
</gene>
<reference evidence="2 3" key="1">
    <citation type="submission" date="2021-03" db="EMBL/GenBank/DDBJ databases">
        <title>novel species isolated from a fishpond in China.</title>
        <authorList>
            <person name="Lu H."/>
            <person name="Cai Z."/>
        </authorList>
    </citation>
    <scope>NUCLEOTIDE SEQUENCE [LARGE SCALE GENOMIC DNA]</scope>
    <source>
        <strain evidence="2 3">JCM 31546</strain>
    </source>
</reference>
<dbReference type="Proteomes" id="UP000664698">
    <property type="component" value="Unassembled WGS sequence"/>
</dbReference>
<dbReference type="EMBL" id="JAFKCW010000002">
    <property type="protein sequence ID" value="MBN7801254.1"/>
    <property type="molecule type" value="Genomic_DNA"/>
</dbReference>
<evidence type="ECO:0000313" key="2">
    <source>
        <dbReference type="EMBL" id="MBN7801254.1"/>
    </source>
</evidence>
<keyword evidence="3" id="KW-1185">Reference proteome</keyword>
<accession>A0ABS3BU85</accession>
<feature type="chain" id="PRO_5046857654" description="Secreted protein" evidence="1">
    <location>
        <begin position="23"/>
        <end position="104"/>
    </location>
</feature>
<sequence>MKVFSLILGLFVLLMTVTPCCSGEESCTESELASESSDGSAEDLGHELPCSPFFSCGSCIGFVQKEGIGFLFDFSLELISKEYQTFYLASAKGFFELLLKPPAI</sequence>
<name>A0ABS3BU85_9BACT</name>